<reference evidence="1 2" key="1">
    <citation type="journal article" date="2020" name="bioRxiv">
        <title>Whole genome comparisons of ergot fungi reveals the divergence and evolution of species within the genus Claviceps are the result of varying mechanisms driving genome evolution and host range expansion.</title>
        <authorList>
            <person name="Wyka S.A."/>
            <person name="Mondo S.J."/>
            <person name="Liu M."/>
            <person name="Dettman J."/>
            <person name="Nalam V."/>
            <person name="Broders K.D."/>
        </authorList>
    </citation>
    <scope>NUCLEOTIDE SEQUENCE [LARGE SCALE GENOMIC DNA]</scope>
    <source>
        <strain evidence="1 2">LM576</strain>
    </source>
</reference>
<protein>
    <recommendedName>
        <fullName evidence="3">Adhesin domain-containing protein</fullName>
    </recommendedName>
</protein>
<dbReference type="EMBL" id="SRQM01000644">
    <property type="protein sequence ID" value="KAG6107435.1"/>
    <property type="molecule type" value="Genomic_DNA"/>
</dbReference>
<gene>
    <name evidence="1" type="ORF">E4U13_006976</name>
</gene>
<evidence type="ECO:0008006" key="3">
    <source>
        <dbReference type="Google" id="ProtNLM"/>
    </source>
</evidence>
<accession>A0A9P7TMQ7</accession>
<evidence type="ECO:0000313" key="1">
    <source>
        <dbReference type="EMBL" id="KAG6107435.1"/>
    </source>
</evidence>
<sequence length="460" mass="50303">MGDEFGVGLQPYLQIPSPLRSTTIRHTLHFIFSKGYSLSIEQMIERNDHQKGREVEVSGCIEVRSLGESNIPSFWGNSLQPGRIQVEIASDNEELTAATRFERTDKQVITIKTPFALDWWNQEGRAPHVTINITVFAPFCGCIDDLVLKVTSLDVLLDASLNIYSVDTTVITTASGNVHVPLPRREIDQQSPPPILKSRRIFIDTISGNITGWLPLHHMLRLQSASGNISVELDLESTYWNSAVHANLSVETISGNIDIRTRYTFYAQIGSRIAKKEPPARDYVVELTSVSGSIEAQVVMASRGIFRSEAGDLRLELLPFLLGSRDDGVSHLETSTTSGRTTVFMLEPLYGNAPVADDAASIMACFELANTIHSPSSNLAGLRSSHRSTSGSIMVSYPQSWIGKFSAETWGKLSITGPSVTITRSNTGGPTAVEGLNGEGTSFIRMHNNSGDLAFHVGEP</sequence>
<keyword evidence="2" id="KW-1185">Reference proteome</keyword>
<proteinExistence type="predicted"/>
<dbReference type="AlphaFoldDB" id="A0A9P7TMQ7"/>
<comment type="caution">
    <text evidence="1">The sequence shown here is derived from an EMBL/GenBank/DDBJ whole genome shotgun (WGS) entry which is preliminary data.</text>
</comment>
<name>A0A9P7TMQ7_9HYPO</name>
<evidence type="ECO:0000313" key="2">
    <source>
        <dbReference type="Proteomes" id="UP000732380"/>
    </source>
</evidence>
<dbReference type="Proteomes" id="UP000732380">
    <property type="component" value="Unassembled WGS sequence"/>
</dbReference>
<organism evidence="1 2">
    <name type="scientific">Claviceps humidiphila</name>
    <dbReference type="NCBI Taxonomy" id="1294629"/>
    <lineage>
        <taxon>Eukaryota</taxon>
        <taxon>Fungi</taxon>
        <taxon>Dikarya</taxon>
        <taxon>Ascomycota</taxon>
        <taxon>Pezizomycotina</taxon>
        <taxon>Sordariomycetes</taxon>
        <taxon>Hypocreomycetidae</taxon>
        <taxon>Hypocreales</taxon>
        <taxon>Clavicipitaceae</taxon>
        <taxon>Claviceps</taxon>
    </lineage>
</organism>